<reference evidence="2" key="1">
    <citation type="submission" date="2013-08" db="EMBL/GenBank/DDBJ databases">
        <authorList>
            <person name="Mendez C."/>
            <person name="Richter M."/>
            <person name="Ferrer M."/>
            <person name="Sanchez J."/>
        </authorList>
    </citation>
    <scope>NUCLEOTIDE SEQUENCE</scope>
</reference>
<dbReference type="AlphaFoldDB" id="T1BL60"/>
<evidence type="ECO:0000259" key="1">
    <source>
        <dbReference type="Pfam" id="PF02738"/>
    </source>
</evidence>
<dbReference type="InterPro" id="IPR016208">
    <property type="entry name" value="Ald_Oxase/xanthine_DH-like"/>
</dbReference>
<gene>
    <name evidence="2" type="ORF">B1B_03083</name>
</gene>
<dbReference type="PANTHER" id="PTHR11908">
    <property type="entry name" value="XANTHINE DEHYDROGENASE"/>
    <property type="match status" value="1"/>
</dbReference>
<dbReference type="InterPro" id="IPR037165">
    <property type="entry name" value="AldOxase/xan_DH_Mopterin-bd_sf"/>
</dbReference>
<evidence type="ECO:0000313" key="2">
    <source>
        <dbReference type="EMBL" id="EQD73696.1"/>
    </source>
</evidence>
<dbReference type="PANTHER" id="PTHR11908:SF157">
    <property type="entry name" value="XANTHINE DEHYDROGENASE SUBUNIT D-RELATED"/>
    <property type="match status" value="1"/>
</dbReference>
<protein>
    <submittedName>
        <fullName evidence="2">Aldehyde oxidase and xanthine dehydrogenase, molybdopterin binding domain protein</fullName>
        <ecNumber evidence="2">1.-.-.-</ecNumber>
    </submittedName>
</protein>
<dbReference type="Pfam" id="PF02738">
    <property type="entry name" value="MoCoBD_1"/>
    <property type="match status" value="1"/>
</dbReference>
<dbReference type="GO" id="GO:0005506">
    <property type="term" value="F:iron ion binding"/>
    <property type="evidence" value="ECO:0007669"/>
    <property type="project" value="InterPro"/>
</dbReference>
<dbReference type="InterPro" id="IPR008274">
    <property type="entry name" value="AldOxase/xan_DH_MoCoBD1"/>
</dbReference>
<dbReference type="SUPFAM" id="SSF56003">
    <property type="entry name" value="Molybdenum cofactor-binding domain"/>
    <property type="match status" value="1"/>
</dbReference>
<name>T1BL60_9ZZZZ</name>
<comment type="caution">
    <text evidence="2">The sequence shown here is derived from an EMBL/GenBank/DDBJ whole genome shotgun (WGS) entry which is preliminary data.</text>
</comment>
<accession>T1BL60</accession>
<feature type="non-terminal residue" evidence="2">
    <location>
        <position position="135"/>
    </location>
</feature>
<feature type="non-terminal residue" evidence="2">
    <location>
        <position position="1"/>
    </location>
</feature>
<keyword evidence="2" id="KW-0560">Oxidoreductase</keyword>
<feature type="domain" description="Aldehyde oxidase/xanthine dehydrogenase first molybdopterin binding" evidence="1">
    <location>
        <begin position="1"/>
        <end position="91"/>
    </location>
</feature>
<dbReference type="EC" id="1.-.-.-" evidence="2"/>
<sequence>ILAYDIDATIDGGAWSSFGTVTTYYNGVLSMGPYRVPNFRYHGRRVYTTKPPNGAMRAHGGTNLRYSVEVALDRLAESLGIDPFDLRDLNALPPNSTTVNQFRITSTSFRACLSAARARSGWDEKFRRLPYGHGI</sequence>
<organism evidence="2">
    <name type="scientific">mine drainage metagenome</name>
    <dbReference type="NCBI Taxonomy" id="410659"/>
    <lineage>
        <taxon>unclassified sequences</taxon>
        <taxon>metagenomes</taxon>
        <taxon>ecological metagenomes</taxon>
    </lineage>
</organism>
<dbReference type="EMBL" id="AUZY01001870">
    <property type="protein sequence ID" value="EQD73696.1"/>
    <property type="molecule type" value="Genomic_DNA"/>
</dbReference>
<dbReference type="Gene3D" id="3.30.365.10">
    <property type="entry name" value="Aldehyde oxidase/xanthine dehydrogenase, molybdopterin binding domain"/>
    <property type="match status" value="1"/>
</dbReference>
<reference evidence="2" key="2">
    <citation type="journal article" date="2014" name="ISME J.">
        <title>Microbial stratification in low pH oxic and suboxic macroscopic growths along an acid mine drainage.</title>
        <authorList>
            <person name="Mendez-Garcia C."/>
            <person name="Mesa V."/>
            <person name="Sprenger R.R."/>
            <person name="Richter M."/>
            <person name="Diez M.S."/>
            <person name="Solano J."/>
            <person name="Bargiela R."/>
            <person name="Golyshina O.V."/>
            <person name="Manteca A."/>
            <person name="Ramos J.L."/>
            <person name="Gallego J.R."/>
            <person name="Llorente I."/>
            <person name="Martins Dos Santos V.A."/>
            <person name="Jensen O.N."/>
            <person name="Pelaez A.I."/>
            <person name="Sanchez J."/>
            <person name="Ferrer M."/>
        </authorList>
    </citation>
    <scope>NUCLEOTIDE SEQUENCE</scope>
</reference>
<proteinExistence type="predicted"/>
<dbReference type="GO" id="GO:0016491">
    <property type="term" value="F:oxidoreductase activity"/>
    <property type="evidence" value="ECO:0007669"/>
    <property type="project" value="UniProtKB-KW"/>
</dbReference>